<dbReference type="EMBL" id="BKZW01000001">
    <property type="protein sequence ID" value="GER88115.1"/>
    <property type="molecule type" value="Genomic_DNA"/>
</dbReference>
<dbReference type="InterPro" id="IPR002502">
    <property type="entry name" value="Amidase_domain"/>
</dbReference>
<evidence type="ECO:0000256" key="2">
    <source>
        <dbReference type="ARBA" id="ARBA00011901"/>
    </source>
</evidence>
<keyword evidence="7" id="KW-1185">Reference proteome</keyword>
<evidence type="ECO:0000313" key="7">
    <source>
        <dbReference type="Proteomes" id="UP000326912"/>
    </source>
</evidence>
<dbReference type="FunFam" id="3.40.80.10:FF:000006">
    <property type="entry name" value="N-acetylmuramoyl-L-alanine amidase"/>
    <property type="match status" value="1"/>
</dbReference>
<keyword evidence="3" id="KW-0378">Hydrolase</keyword>
<evidence type="ECO:0000256" key="3">
    <source>
        <dbReference type="ARBA" id="ARBA00022801"/>
    </source>
</evidence>
<dbReference type="InterPro" id="IPR051206">
    <property type="entry name" value="NAMLAA_amidase_2"/>
</dbReference>
<evidence type="ECO:0000313" key="6">
    <source>
        <dbReference type="EMBL" id="GER88115.1"/>
    </source>
</evidence>
<name>A0A5J4KJW7_9CHLR</name>
<dbReference type="SMART" id="SM00644">
    <property type="entry name" value="Ami_2"/>
    <property type="match status" value="1"/>
</dbReference>
<evidence type="ECO:0000256" key="1">
    <source>
        <dbReference type="ARBA" id="ARBA00001561"/>
    </source>
</evidence>
<dbReference type="Pfam" id="PF01510">
    <property type="entry name" value="Amidase_2"/>
    <property type="match status" value="1"/>
</dbReference>
<sequence>MPIHYHFKTYRSSLLFLLIVILLMSSVGNGLWPRPMQAAYAMSSIEQVFEQSAHEFEVPAPILKALCYLEGRLSNHGGTPSIDDGYGCMHLLAHGSQATLAMAAKDLKVSQELLKTDLATNIRGGAAVLRDDMRLVAGSSRSLDSWYTVLGVYSGASTPDVAEMYADAVYKIVQQGFTATADNGELILLQPQNVRPKVFGHSPIGALARLQPWQPALPKGCAHTGKTDYPGAINCIVNAKKFDCNRVPDKAPCNYEGAKRPKEYPVTFVGIHDIEGSAMDALNYMHNVKSTISVHYIVSSDGTVYQTLHDNDIGYHFGNYWYNQRAVGIEHTGYAATGYQWYNATQYLASAKLTAYLLKKYHIPLDRAHVIGHGSVPAPTVALMPNHVDPGPYWLWGYYFSLINAAGVAYPRNMGMSTKMITVSSEKGRVPLGRHGRETASNYNFFPLYTGPSTHSALAPRAGNDATDETNNIEAGISYAYTNFTLDKAGTGLRMYQIWYGLETHLRDKKSSHRNSARQVWLALPARSINRGGTGMVVLLTDNSKIYSQPGTDDKYQIGDAPKGATFVSGLSVQDHDDDWYEINYNHRQAWISESSIDF</sequence>
<dbReference type="GO" id="GO:0071555">
    <property type="term" value="P:cell wall organization"/>
    <property type="evidence" value="ECO:0007669"/>
    <property type="project" value="UniProtKB-KW"/>
</dbReference>
<dbReference type="SUPFAM" id="SSF55846">
    <property type="entry name" value="N-acetylmuramoyl-L-alanine amidase-like"/>
    <property type="match status" value="1"/>
</dbReference>
<evidence type="ECO:0000259" key="5">
    <source>
        <dbReference type="SMART" id="SM00644"/>
    </source>
</evidence>
<feature type="domain" description="N-acetylmuramoyl-L-alanine amidase" evidence="5">
    <location>
        <begin position="255"/>
        <end position="391"/>
    </location>
</feature>
<dbReference type="Gene3D" id="2.30.30.40">
    <property type="entry name" value="SH3 Domains"/>
    <property type="match status" value="1"/>
</dbReference>
<dbReference type="AlphaFoldDB" id="A0A5J4KJW7"/>
<proteinExistence type="predicted"/>
<gene>
    <name evidence="6" type="ORF">KDW_22770</name>
</gene>
<protein>
    <recommendedName>
        <fullName evidence="2">N-acetylmuramoyl-L-alanine amidase</fullName>
        <ecNumber evidence="2">3.5.1.28</ecNumber>
    </recommendedName>
</protein>
<dbReference type="EC" id="3.5.1.28" evidence="2"/>
<comment type="caution">
    <text evidence="6">The sequence shown here is derived from an EMBL/GenBank/DDBJ whole genome shotgun (WGS) entry which is preliminary data.</text>
</comment>
<dbReference type="Gene3D" id="3.40.80.10">
    <property type="entry name" value="Peptidoglycan recognition protein-like"/>
    <property type="match status" value="1"/>
</dbReference>
<evidence type="ECO:0000256" key="4">
    <source>
        <dbReference type="ARBA" id="ARBA00023316"/>
    </source>
</evidence>
<reference evidence="6 7" key="1">
    <citation type="submission" date="2019-10" db="EMBL/GenBank/DDBJ databases">
        <title>Dictyobacter vulcani sp. nov., within the class Ktedonobacteria, isolated from soil of volcanic Mt. Zao.</title>
        <authorList>
            <person name="Zheng Y."/>
            <person name="Wang C.M."/>
            <person name="Sakai Y."/>
            <person name="Abe K."/>
            <person name="Yokota A."/>
            <person name="Yabe S."/>
        </authorList>
    </citation>
    <scope>NUCLEOTIDE SEQUENCE [LARGE SCALE GENOMIC DNA]</scope>
    <source>
        <strain evidence="6 7">W12</strain>
    </source>
</reference>
<dbReference type="PANTHER" id="PTHR30417">
    <property type="entry name" value="N-ACETYLMURAMOYL-L-ALANINE AMIDASE AMID"/>
    <property type="match status" value="1"/>
</dbReference>
<dbReference type="GO" id="GO:0009254">
    <property type="term" value="P:peptidoglycan turnover"/>
    <property type="evidence" value="ECO:0007669"/>
    <property type="project" value="TreeGrafter"/>
</dbReference>
<dbReference type="GO" id="GO:0008745">
    <property type="term" value="F:N-acetylmuramoyl-L-alanine amidase activity"/>
    <property type="evidence" value="ECO:0007669"/>
    <property type="project" value="UniProtKB-EC"/>
</dbReference>
<keyword evidence="4" id="KW-0961">Cell wall biogenesis/degradation</keyword>
<dbReference type="RefSeq" id="WP_151756047.1">
    <property type="nucleotide sequence ID" value="NZ_BKZW01000001.1"/>
</dbReference>
<accession>A0A5J4KJW7</accession>
<dbReference type="GO" id="GO:0009253">
    <property type="term" value="P:peptidoglycan catabolic process"/>
    <property type="evidence" value="ECO:0007669"/>
    <property type="project" value="InterPro"/>
</dbReference>
<dbReference type="Proteomes" id="UP000326912">
    <property type="component" value="Unassembled WGS sequence"/>
</dbReference>
<dbReference type="CDD" id="cd06583">
    <property type="entry name" value="PGRP"/>
    <property type="match status" value="1"/>
</dbReference>
<organism evidence="6 7">
    <name type="scientific">Dictyobacter vulcani</name>
    <dbReference type="NCBI Taxonomy" id="2607529"/>
    <lineage>
        <taxon>Bacteria</taxon>
        <taxon>Bacillati</taxon>
        <taxon>Chloroflexota</taxon>
        <taxon>Ktedonobacteria</taxon>
        <taxon>Ktedonobacterales</taxon>
        <taxon>Dictyobacteraceae</taxon>
        <taxon>Dictyobacter</taxon>
    </lineage>
</organism>
<dbReference type="PANTHER" id="PTHR30417:SF1">
    <property type="entry name" value="N-ACETYLMURAMOYL-L-ALANINE AMIDASE AMID"/>
    <property type="match status" value="1"/>
</dbReference>
<dbReference type="InterPro" id="IPR036505">
    <property type="entry name" value="Amidase/PGRP_sf"/>
</dbReference>
<comment type="catalytic activity">
    <reaction evidence="1">
        <text>Hydrolyzes the link between N-acetylmuramoyl residues and L-amino acid residues in certain cell-wall glycopeptides.</text>
        <dbReference type="EC" id="3.5.1.28"/>
    </reaction>
</comment>